<dbReference type="SUPFAM" id="SSF54909">
    <property type="entry name" value="Dimeric alpha+beta barrel"/>
    <property type="match status" value="1"/>
</dbReference>
<sequence>MPKAYWIAHVTVTDPDPYALYAKGATEAFEKHGARVLARGGEVVALEGQSSPRNVIIEFESMQAARACYDSPEYQAARNHRIGAGEAQIMLLEGV</sequence>
<gene>
    <name evidence="2" type="ORF">SAMN04488526_3033</name>
</gene>
<dbReference type="EMBL" id="FNZQ01000006">
    <property type="protein sequence ID" value="SEL58083.1"/>
    <property type="molecule type" value="Genomic_DNA"/>
</dbReference>
<dbReference type="Gene3D" id="3.30.70.100">
    <property type="match status" value="1"/>
</dbReference>
<dbReference type="Proteomes" id="UP000199283">
    <property type="component" value="Unassembled WGS sequence"/>
</dbReference>
<dbReference type="InterPro" id="IPR011008">
    <property type="entry name" value="Dimeric_a/b-barrel"/>
</dbReference>
<organism evidence="2 3">
    <name type="scientific">Jannaschia helgolandensis</name>
    <dbReference type="NCBI Taxonomy" id="188906"/>
    <lineage>
        <taxon>Bacteria</taxon>
        <taxon>Pseudomonadati</taxon>
        <taxon>Pseudomonadota</taxon>
        <taxon>Alphaproteobacteria</taxon>
        <taxon>Rhodobacterales</taxon>
        <taxon>Roseobacteraceae</taxon>
        <taxon>Jannaschia</taxon>
    </lineage>
</organism>
<keyword evidence="3" id="KW-1185">Reference proteome</keyword>
<accession>A0A1H7RD13</accession>
<dbReference type="Pfam" id="PF07045">
    <property type="entry name" value="DUF1330"/>
    <property type="match status" value="1"/>
</dbReference>
<dbReference type="RefSeq" id="WP_092764229.1">
    <property type="nucleotide sequence ID" value="NZ_CAXBJT010000083.1"/>
</dbReference>
<dbReference type="InterPro" id="IPR010753">
    <property type="entry name" value="DUF1330"/>
</dbReference>
<protein>
    <submittedName>
        <fullName evidence="2">Uncharacterized conserved protein, DUF1330 family</fullName>
    </submittedName>
</protein>
<dbReference type="PANTHER" id="PTHR41521">
    <property type="match status" value="1"/>
</dbReference>
<name>A0A1H7RD13_9RHOB</name>
<evidence type="ECO:0000313" key="2">
    <source>
        <dbReference type="EMBL" id="SEL58083.1"/>
    </source>
</evidence>
<dbReference type="PANTHER" id="PTHR41521:SF4">
    <property type="entry name" value="BLR0684 PROTEIN"/>
    <property type="match status" value="1"/>
</dbReference>
<evidence type="ECO:0000313" key="3">
    <source>
        <dbReference type="Proteomes" id="UP000199283"/>
    </source>
</evidence>
<feature type="domain" description="DUF1330" evidence="1">
    <location>
        <begin position="3"/>
        <end position="95"/>
    </location>
</feature>
<dbReference type="AlphaFoldDB" id="A0A1H7RD13"/>
<evidence type="ECO:0000259" key="1">
    <source>
        <dbReference type="Pfam" id="PF07045"/>
    </source>
</evidence>
<proteinExistence type="predicted"/>
<dbReference type="OrthoDB" id="9806380at2"/>
<reference evidence="2 3" key="1">
    <citation type="submission" date="2016-10" db="EMBL/GenBank/DDBJ databases">
        <authorList>
            <person name="de Groot N.N."/>
        </authorList>
    </citation>
    <scope>NUCLEOTIDE SEQUENCE [LARGE SCALE GENOMIC DNA]</scope>
    <source>
        <strain evidence="2 3">DSM 14858</strain>
    </source>
</reference>
<dbReference type="STRING" id="188906.SAMN04488526_3033"/>